<dbReference type="RefSeq" id="WP_145113798.1">
    <property type="nucleotide sequence ID" value="NZ_CP036349.1"/>
</dbReference>
<accession>A0A518KAX0</accession>
<dbReference type="EMBL" id="CP036349">
    <property type="protein sequence ID" value="QDV74944.1"/>
    <property type="molecule type" value="Genomic_DNA"/>
</dbReference>
<evidence type="ECO:0000313" key="3">
    <source>
        <dbReference type="Proteomes" id="UP000316426"/>
    </source>
</evidence>
<sequence length="104" mass="10724">MSMGPLGGILGSAAGSPLSQAKGATTERAARDSAVKETTDQLDLQAEKSAGIGSTEGDSETSDRDADGRRAWEWNDHPKSEEEATSPDGSAPDPDSEGHLDLLA</sequence>
<evidence type="ECO:0000256" key="1">
    <source>
        <dbReference type="SAM" id="MobiDB-lite"/>
    </source>
</evidence>
<feature type="compositionally biased region" description="Gly residues" evidence="1">
    <location>
        <begin position="1"/>
        <end position="10"/>
    </location>
</feature>
<organism evidence="2 3">
    <name type="scientific">Botrimarina mediterranea</name>
    <dbReference type="NCBI Taxonomy" id="2528022"/>
    <lineage>
        <taxon>Bacteria</taxon>
        <taxon>Pseudomonadati</taxon>
        <taxon>Planctomycetota</taxon>
        <taxon>Planctomycetia</taxon>
        <taxon>Pirellulales</taxon>
        <taxon>Lacipirellulaceae</taxon>
        <taxon>Botrimarina</taxon>
    </lineage>
</organism>
<evidence type="ECO:0000313" key="2">
    <source>
        <dbReference type="EMBL" id="QDV74944.1"/>
    </source>
</evidence>
<reference evidence="2 3" key="1">
    <citation type="submission" date="2019-02" db="EMBL/GenBank/DDBJ databases">
        <title>Deep-cultivation of Planctomycetes and their phenomic and genomic characterization uncovers novel biology.</title>
        <authorList>
            <person name="Wiegand S."/>
            <person name="Jogler M."/>
            <person name="Boedeker C."/>
            <person name="Pinto D."/>
            <person name="Vollmers J."/>
            <person name="Rivas-Marin E."/>
            <person name="Kohn T."/>
            <person name="Peeters S.H."/>
            <person name="Heuer A."/>
            <person name="Rast P."/>
            <person name="Oberbeckmann S."/>
            <person name="Bunk B."/>
            <person name="Jeske O."/>
            <person name="Meyerdierks A."/>
            <person name="Storesund J.E."/>
            <person name="Kallscheuer N."/>
            <person name="Luecker S."/>
            <person name="Lage O.M."/>
            <person name="Pohl T."/>
            <person name="Merkel B.J."/>
            <person name="Hornburger P."/>
            <person name="Mueller R.-W."/>
            <person name="Bruemmer F."/>
            <person name="Labrenz M."/>
            <person name="Spormann A.M."/>
            <person name="Op den Camp H."/>
            <person name="Overmann J."/>
            <person name="Amann R."/>
            <person name="Jetten M.S.M."/>
            <person name="Mascher T."/>
            <person name="Medema M.H."/>
            <person name="Devos D.P."/>
            <person name="Kaster A.-K."/>
            <person name="Ovreas L."/>
            <person name="Rohde M."/>
            <person name="Galperin M.Y."/>
            <person name="Jogler C."/>
        </authorList>
    </citation>
    <scope>NUCLEOTIDE SEQUENCE [LARGE SCALE GENOMIC DNA]</scope>
    <source>
        <strain evidence="2 3">Spa11</strain>
    </source>
</reference>
<dbReference type="Proteomes" id="UP000316426">
    <property type="component" value="Chromosome"/>
</dbReference>
<proteinExistence type="predicted"/>
<feature type="compositionally biased region" description="Basic and acidic residues" evidence="1">
    <location>
        <begin position="28"/>
        <end position="39"/>
    </location>
</feature>
<feature type="compositionally biased region" description="Basic and acidic residues" evidence="1">
    <location>
        <begin position="61"/>
        <end position="82"/>
    </location>
</feature>
<dbReference type="AlphaFoldDB" id="A0A518KAX0"/>
<dbReference type="KEGG" id="bmei:Spa11_31530"/>
<gene>
    <name evidence="2" type="ORF">Spa11_31530</name>
</gene>
<feature type="region of interest" description="Disordered" evidence="1">
    <location>
        <begin position="1"/>
        <end position="104"/>
    </location>
</feature>
<protein>
    <submittedName>
        <fullName evidence="2">Uncharacterized protein</fullName>
    </submittedName>
</protein>
<name>A0A518KAX0_9BACT</name>
<keyword evidence="3" id="KW-1185">Reference proteome</keyword>